<proteinExistence type="predicted"/>
<dbReference type="AlphaFoldDB" id="A0A377TLF7"/>
<dbReference type="Proteomes" id="UP000254938">
    <property type="component" value="Unassembled WGS sequence"/>
</dbReference>
<protein>
    <submittedName>
        <fullName evidence="1">Uncharacterized protein</fullName>
    </submittedName>
</protein>
<reference evidence="1 2" key="1">
    <citation type="submission" date="2018-06" db="EMBL/GenBank/DDBJ databases">
        <authorList>
            <consortium name="Pathogen Informatics"/>
            <person name="Doyle S."/>
        </authorList>
    </citation>
    <scope>NUCLEOTIDE SEQUENCE [LARGE SCALE GENOMIC DNA]</scope>
    <source>
        <strain evidence="1 2">NCTC9140</strain>
    </source>
</reference>
<gene>
    <name evidence="1" type="ORF">NCTC9140_02216</name>
</gene>
<dbReference type="EMBL" id="UGKQ01000007">
    <property type="protein sequence ID" value="STS80503.1"/>
    <property type="molecule type" value="Genomic_DNA"/>
</dbReference>
<accession>A0A377TLF7</accession>
<organism evidence="1 2">
    <name type="scientific">Klebsiella pneumoniae</name>
    <dbReference type="NCBI Taxonomy" id="573"/>
    <lineage>
        <taxon>Bacteria</taxon>
        <taxon>Pseudomonadati</taxon>
        <taxon>Pseudomonadota</taxon>
        <taxon>Gammaproteobacteria</taxon>
        <taxon>Enterobacterales</taxon>
        <taxon>Enterobacteriaceae</taxon>
        <taxon>Klebsiella/Raoultella group</taxon>
        <taxon>Klebsiella</taxon>
        <taxon>Klebsiella pneumoniae complex</taxon>
    </lineage>
</organism>
<evidence type="ECO:0000313" key="2">
    <source>
        <dbReference type="Proteomes" id="UP000254938"/>
    </source>
</evidence>
<evidence type="ECO:0000313" key="1">
    <source>
        <dbReference type="EMBL" id="STS80503.1"/>
    </source>
</evidence>
<sequence length="167" mass="18122">MKSAPRGGGDNGLFAEVFQGRVVIHPVVAQHAAVAVGGIFAEAGIGHDDHLRHRGLTNPRHTRHQTIFIPGIAAGGIGVMRNTKGHHRADPGVGDAFDLARQIFFRNAHHAGHGLDRFVIINFFFNKDRQHQVVQTQCCLFKQGAQRSGLTQAAGRVIKSVMVCLIL</sequence>
<name>A0A377TLF7_KLEPN</name>